<feature type="domain" description="CBP/p300-type HAT" evidence="23">
    <location>
        <begin position="480"/>
        <end position="860"/>
    </location>
</feature>
<feature type="region of interest" description="Disordered" evidence="19">
    <location>
        <begin position="171"/>
        <end position="355"/>
    </location>
</feature>
<evidence type="ECO:0000256" key="14">
    <source>
        <dbReference type="ARBA" id="ARBA00023242"/>
    </source>
</evidence>
<name>A0A368F6Y5_ANCCA</name>
<dbReference type="Pfam" id="PF00569">
    <property type="entry name" value="ZZ"/>
    <property type="match status" value="1"/>
</dbReference>
<dbReference type="Proteomes" id="UP000252519">
    <property type="component" value="Unassembled WGS sequence"/>
</dbReference>
<dbReference type="Pfam" id="PF00439">
    <property type="entry name" value="Bromodomain"/>
    <property type="match status" value="1"/>
</dbReference>
<organism evidence="24 25">
    <name type="scientific">Ancylostoma caninum</name>
    <name type="common">Dog hookworm</name>
    <dbReference type="NCBI Taxonomy" id="29170"/>
    <lineage>
        <taxon>Eukaryota</taxon>
        <taxon>Metazoa</taxon>
        <taxon>Ecdysozoa</taxon>
        <taxon>Nematoda</taxon>
        <taxon>Chromadorea</taxon>
        <taxon>Rhabditida</taxon>
        <taxon>Rhabditina</taxon>
        <taxon>Rhabditomorpha</taxon>
        <taxon>Strongyloidea</taxon>
        <taxon>Ancylostomatidae</taxon>
        <taxon>Ancylostomatinae</taxon>
        <taxon>Ancylostoma</taxon>
    </lineage>
</organism>
<dbReference type="EC" id="2.3.1.48" evidence="2"/>
<evidence type="ECO:0000259" key="20">
    <source>
        <dbReference type="PROSITE" id="PS50014"/>
    </source>
</evidence>
<evidence type="ECO:0000256" key="10">
    <source>
        <dbReference type="ARBA" id="ARBA00023015"/>
    </source>
</evidence>
<evidence type="ECO:0000313" key="24">
    <source>
        <dbReference type="EMBL" id="RCN27832.1"/>
    </source>
</evidence>
<evidence type="ECO:0000259" key="22">
    <source>
        <dbReference type="PROSITE" id="PS50952"/>
    </source>
</evidence>
<evidence type="ECO:0000256" key="5">
    <source>
        <dbReference type="ARBA" id="ARBA00022723"/>
    </source>
</evidence>
<dbReference type="InterPro" id="IPR003101">
    <property type="entry name" value="KIX_dom"/>
</dbReference>
<dbReference type="GO" id="GO:0000123">
    <property type="term" value="C:histone acetyltransferase complex"/>
    <property type="evidence" value="ECO:0007669"/>
    <property type="project" value="TreeGrafter"/>
</dbReference>
<keyword evidence="25" id="KW-1185">Reference proteome</keyword>
<dbReference type="InterPro" id="IPR031162">
    <property type="entry name" value="CBP_P300_HAT"/>
</dbReference>
<dbReference type="SMART" id="SM01250">
    <property type="entry name" value="KAT11"/>
    <property type="match status" value="1"/>
</dbReference>
<feature type="region of interest" description="Disordered" evidence="19">
    <location>
        <begin position="722"/>
        <end position="776"/>
    </location>
</feature>
<evidence type="ECO:0000313" key="25">
    <source>
        <dbReference type="Proteomes" id="UP000252519"/>
    </source>
</evidence>
<dbReference type="SMART" id="SM00291">
    <property type="entry name" value="ZnF_ZZ"/>
    <property type="match status" value="1"/>
</dbReference>
<feature type="compositionally biased region" description="Basic residues" evidence="19">
    <location>
        <begin position="748"/>
        <end position="769"/>
    </location>
</feature>
<protein>
    <recommendedName>
        <fullName evidence="2">histone acetyltransferase</fullName>
        <ecNumber evidence="2">2.3.1.48</ecNumber>
    </recommendedName>
</protein>
<dbReference type="GO" id="GO:0003713">
    <property type="term" value="F:transcription coactivator activity"/>
    <property type="evidence" value="ECO:0007669"/>
    <property type="project" value="TreeGrafter"/>
</dbReference>
<keyword evidence="15" id="KW-0012">Acyltransferase</keyword>
<dbReference type="InterPro" id="IPR038547">
    <property type="entry name" value="RING_CBP-p300_sf"/>
</dbReference>
<dbReference type="GO" id="GO:0005667">
    <property type="term" value="C:transcription regulator complex"/>
    <property type="evidence" value="ECO:0007669"/>
    <property type="project" value="TreeGrafter"/>
</dbReference>
<evidence type="ECO:0000256" key="18">
    <source>
        <dbReference type="PROSITE-ProRule" id="PRU00203"/>
    </source>
</evidence>
<feature type="compositionally biased region" description="Polar residues" evidence="19">
    <location>
        <begin position="1071"/>
        <end position="1090"/>
    </location>
</feature>
<dbReference type="PANTHER" id="PTHR13808:SF1">
    <property type="entry name" value="HISTONE ACETYLTRANSFERASE"/>
    <property type="match status" value="1"/>
</dbReference>
<evidence type="ECO:0000256" key="11">
    <source>
        <dbReference type="ARBA" id="ARBA00023117"/>
    </source>
</evidence>
<dbReference type="InterPro" id="IPR013083">
    <property type="entry name" value="Znf_RING/FYVE/PHD"/>
</dbReference>
<gene>
    <name evidence="24" type="ORF">ANCCAN_26431</name>
</gene>
<keyword evidence="6" id="KW-0677">Repeat</keyword>
<evidence type="ECO:0000256" key="8">
    <source>
        <dbReference type="ARBA" id="ARBA00022833"/>
    </source>
</evidence>
<evidence type="ECO:0000256" key="17">
    <source>
        <dbReference type="PROSITE-ProRule" id="PRU00035"/>
    </source>
</evidence>
<dbReference type="Gene3D" id="1.10.246.20">
    <property type="entry name" value="Coactivator CBP, KIX domain"/>
    <property type="match status" value="1"/>
</dbReference>
<keyword evidence="4" id="KW-0808">Transferase</keyword>
<dbReference type="SUPFAM" id="SSF57850">
    <property type="entry name" value="RING/U-box"/>
    <property type="match status" value="1"/>
</dbReference>
<dbReference type="AlphaFoldDB" id="A0A368F6Y5"/>
<feature type="domain" description="Bromo" evidence="20">
    <location>
        <begin position="373"/>
        <end position="445"/>
    </location>
</feature>
<dbReference type="GO" id="GO:0140297">
    <property type="term" value="F:DNA-binding transcription factor binding"/>
    <property type="evidence" value="ECO:0007669"/>
    <property type="project" value="UniProtKB-ARBA"/>
</dbReference>
<keyword evidence="8 18" id="KW-0862">Zinc</keyword>
<feature type="non-terminal residue" evidence="24">
    <location>
        <position position="1090"/>
    </location>
</feature>
<evidence type="ECO:0000256" key="1">
    <source>
        <dbReference type="ARBA" id="ARBA00004123"/>
    </source>
</evidence>
<dbReference type="InterPro" id="IPR010303">
    <property type="entry name" value="RING_CBP-p300"/>
</dbReference>
<feature type="compositionally biased region" description="Polar residues" evidence="19">
    <location>
        <begin position="235"/>
        <end position="254"/>
    </location>
</feature>
<dbReference type="SUPFAM" id="SSF57933">
    <property type="entry name" value="TAZ domain"/>
    <property type="match status" value="1"/>
</dbReference>
<dbReference type="InterPro" id="IPR000197">
    <property type="entry name" value="Znf_TAZ"/>
</dbReference>
<dbReference type="InterPro" id="IPR001487">
    <property type="entry name" value="Bromodomain"/>
</dbReference>
<dbReference type="InterPro" id="IPR043145">
    <property type="entry name" value="Znf_ZZ_sf"/>
</dbReference>
<dbReference type="InterPro" id="IPR013178">
    <property type="entry name" value="Histone_AcTrfase_Rtt109/CBP"/>
</dbReference>
<accession>A0A368F6Y5</accession>
<dbReference type="GO" id="GO:0004402">
    <property type="term" value="F:histone acetyltransferase activity"/>
    <property type="evidence" value="ECO:0007669"/>
    <property type="project" value="InterPro"/>
</dbReference>
<evidence type="ECO:0000256" key="19">
    <source>
        <dbReference type="SAM" id="MobiDB-lite"/>
    </source>
</evidence>
<dbReference type="GO" id="GO:0045944">
    <property type="term" value="P:positive regulation of transcription by RNA polymerase II"/>
    <property type="evidence" value="ECO:0007669"/>
    <property type="project" value="TreeGrafter"/>
</dbReference>
<evidence type="ECO:0000256" key="4">
    <source>
        <dbReference type="ARBA" id="ARBA00022679"/>
    </source>
</evidence>
<dbReference type="Pfam" id="PF02135">
    <property type="entry name" value="zf-TAZ"/>
    <property type="match status" value="1"/>
</dbReference>
<feature type="compositionally biased region" description="Low complexity" evidence="19">
    <location>
        <begin position="192"/>
        <end position="205"/>
    </location>
</feature>
<evidence type="ECO:0000256" key="15">
    <source>
        <dbReference type="ARBA" id="ARBA00023315"/>
    </source>
</evidence>
<dbReference type="PRINTS" id="PR00503">
    <property type="entry name" value="BROMODOMAIN"/>
</dbReference>
<dbReference type="Gene3D" id="1.20.920.10">
    <property type="entry name" value="Bromodomain-like"/>
    <property type="match status" value="1"/>
</dbReference>
<dbReference type="SMART" id="SM00551">
    <property type="entry name" value="ZnF_TAZ"/>
    <property type="match status" value="1"/>
</dbReference>
<dbReference type="Pfam" id="PF08214">
    <property type="entry name" value="HAT_KAT11"/>
    <property type="match status" value="1"/>
</dbReference>
<keyword evidence="7 18" id="KW-0863">Zinc-finger</keyword>
<keyword evidence="13" id="KW-0804">Transcription</keyword>
<dbReference type="GO" id="GO:0008270">
    <property type="term" value="F:zinc ion binding"/>
    <property type="evidence" value="ECO:0007669"/>
    <property type="project" value="UniProtKB-KW"/>
</dbReference>
<comment type="catalytic activity">
    <reaction evidence="16">
        <text>L-lysyl-[protein] + acetyl-CoA = N(6)-acetyl-L-lysyl-[protein] + CoA + H(+)</text>
        <dbReference type="Rhea" id="RHEA:45948"/>
        <dbReference type="Rhea" id="RHEA-COMP:9752"/>
        <dbReference type="Rhea" id="RHEA-COMP:10731"/>
        <dbReference type="ChEBI" id="CHEBI:15378"/>
        <dbReference type="ChEBI" id="CHEBI:29969"/>
        <dbReference type="ChEBI" id="CHEBI:57287"/>
        <dbReference type="ChEBI" id="CHEBI:57288"/>
        <dbReference type="ChEBI" id="CHEBI:61930"/>
        <dbReference type="EC" id="2.3.1.48"/>
    </reaction>
</comment>
<proteinExistence type="predicted"/>
<dbReference type="SUPFAM" id="SSF47040">
    <property type="entry name" value="Kix domain of CBP (creb binding protein)"/>
    <property type="match status" value="1"/>
</dbReference>
<dbReference type="CDD" id="cd05495">
    <property type="entry name" value="Bromo_cbp_like"/>
    <property type="match status" value="1"/>
</dbReference>
<dbReference type="Pfam" id="PF02172">
    <property type="entry name" value="KIX"/>
    <property type="match status" value="1"/>
</dbReference>
<evidence type="ECO:0000256" key="7">
    <source>
        <dbReference type="ARBA" id="ARBA00022771"/>
    </source>
</evidence>
<feature type="compositionally biased region" description="Low complexity" evidence="19">
    <location>
        <begin position="1028"/>
        <end position="1040"/>
    </location>
</feature>
<keyword evidence="5 18" id="KW-0479">Metal-binding</keyword>
<dbReference type="InterPro" id="IPR035898">
    <property type="entry name" value="TAZ_dom_sf"/>
</dbReference>
<comment type="caution">
    <text evidence="24">The sequence shown here is derived from an EMBL/GenBank/DDBJ whole genome shotgun (WGS) entry which is preliminary data.</text>
</comment>
<evidence type="ECO:0000259" key="23">
    <source>
        <dbReference type="PROSITE" id="PS51727"/>
    </source>
</evidence>
<feature type="compositionally biased region" description="Low complexity" evidence="19">
    <location>
        <begin position="125"/>
        <end position="137"/>
    </location>
</feature>
<dbReference type="InterPro" id="IPR036529">
    <property type="entry name" value="KIX_dom_sf"/>
</dbReference>
<evidence type="ECO:0000256" key="6">
    <source>
        <dbReference type="ARBA" id="ARBA00022737"/>
    </source>
</evidence>
<evidence type="ECO:0000256" key="9">
    <source>
        <dbReference type="ARBA" id="ARBA00022853"/>
    </source>
</evidence>
<keyword evidence="11 17" id="KW-0103">Bromodomain</keyword>
<keyword evidence="3" id="KW-0488">Methylation</keyword>
<keyword evidence="9" id="KW-0156">Chromatin regulator</keyword>
<dbReference type="SMART" id="SM00297">
    <property type="entry name" value="BROMO"/>
    <property type="match status" value="1"/>
</dbReference>
<comment type="subcellular location">
    <subcellularLocation>
        <location evidence="1">Nucleus</location>
    </subcellularLocation>
</comment>
<evidence type="ECO:0000256" key="3">
    <source>
        <dbReference type="ARBA" id="ARBA00022481"/>
    </source>
</evidence>
<dbReference type="STRING" id="29170.A0A368F6Y5"/>
<dbReference type="OrthoDB" id="899at2759"/>
<dbReference type="InterPro" id="IPR036427">
    <property type="entry name" value="Bromodomain-like_sf"/>
</dbReference>
<dbReference type="Gene3D" id="3.30.60.90">
    <property type="match status" value="1"/>
</dbReference>
<feature type="domain" description="TAZ-type" evidence="21">
    <location>
        <begin position="918"/>
        <end position="999"/>
    </location>
</feature>
<dbReference type="GO" id="GO:0031490">
    <property type="term" value="F:chromatin DNA binding"/>
    <property type="evidence" value="ECO:0007669"/>
    <property type="project" value="TreeGrafter"/>
</dbReference>
<sequence>MISARQLTHAEFQEWHQHVTRDLRNHLVGKLVKAIFPSPDPNAIHDQRIRDLINYARKVEMEMFESANDREEYYHLLAEKIYKIQKDLQDKKNSRLRADGGAQGGAAGGATTAGAPTGAPPQPAPNASAGQQQQQQGGAAGGVSEGMANPYSTQSTNKEAMLFAALGTIPDFDMDMPNPPNRTAGSTPLPPGLQTAQQQQAPHSQQPHHQHNVAGWTGGSGSGPLSAPASATDPRAQQQRSQERIGTQPNSNHGSAAGTPLVKMEAMDTGDQNGPMSSSTSVSSTNGLPPSLVKSESKPKLEEGCSAAPGPSSGTAAPATAASVKSTTKTPESTSSPKKEVVKREPTPPPGEDTIFDANELRHYLRPVWEKMDCSEDAVPFRMPVDPDLLHIPDYNDIIKHPMDLSTICVKLDSGRYKNPWEFCDDMWLMFDNAWMYNRKNSKVYKYCTKLSEMFVSEMDQVMQQMGYCCSRKLSFTPLALFCYGASMCTIARDQPYWVYEQTSSQYGVTVSERYTYCLKCFDALPPEGISLSENPNDQSNMAPKDKFVQMKNNVIDYEPFEVCKYCHRKWHRICALHDKKVRNYMVTQKIFERMTQEFWVKWLSNCTIGLEKNLCLSFFSYVKRLGYTMAHIWACPPSEGDDYIFHCHPPEQKIPKPKRLQDWYKKMLEKGVAEKTVVEFKDIYKQARDDNLTTPMSLPYFEGDFWPNVIEDCIREAGNEEAQRRKEVAEAEEEDDDIFQTGDNGKKKSSKNKKNNLKKNSKMNKKKQGSSTGNEVADKLYSQFEKHKEVFFTIRLVTQQSALSLPDIVDPDPLMASDMMDGRDTFLTRARDEHWEFSSLRRAKYSTLALCHALHESDVNKDMTYTCNKCNSSNAKWHCTTCDDFDLCETCRDSVPHEHPMEQIKPLIGAESGDSSGNNRFESIQRCILSLVHACQCRDANCRRVSCHKMKRVVQHTKMCKKRVNASCPVCKQLIALCCYHAKHCSRDSCSVPFCMNIRQKLAEQKRSIARRADMMMRRRIDGLQAVAGGPSASGSGSALVGPTSVPTPPPDNKPFAGTHMKGGMPGPSPLSQVPSMSSMQAHPQSGQH</sequence>
<evidence type="ECO:0000256" key="12">
    <source>
        <dbReference type="ARBA" id="ARBA00023159"/>
    </source>
</evidence>
<dbReference type="PROSITE" id="PS50952">
    <property type="entry name" value="KIX"/>
    <property type="match status" value="1"/>
</dbReference>
<dbReference type="PROSITE" id="PS50134">
    <property type="entry name" value="ZF_TAZ"/>
    <property type="match status" value="1"/>
</dbReference>
<dbReference type="InterPro" id="IPR000433">
    <property type="entry name" value="Znf_ZZ"/>
</dbReference>
<dbReference type="EMBL" id="JOJR01003423">
    <property type="protein sequence ID" value="RCN27832.1"/>
    <property type="molecule type" value="Genomic_DNA"/>
</dbReference>
<dbReference type="Pfam" id="PF23570">
    <property type="entry name" value="PHD_P300"/>
    <property type="match status" value="1"/>
</dbReference>
<reference evidence="24 25" key="1">
    <citation type="submission" date="2014-10" db="EMBL/GenBank/DDBJ databases">
        <title>Draft genome of the hookworm Ancylostoma caninum.</title>
        <authorList>
            <person name="Mitreva M."/>
        </authorList>
    </citation>
    <scope>NUCLEOTIDE SEQUENCE [LARGE SCALE GENOMIC DNA]</scope>
    <source>
        <strain evidence="24 25">Baltimore</strain>
    </source>
</reference>
<feature type="compositionally biased region" description="Low complexity" evidence="19">
    <location>
        <begin position="306"/>
        <end position="336"/>
    </location>
</feature>
<dbReference type="SUPFAM" id="SSF47370">
    <property type="entry name" value="Bromodomain"/>
    <property type="match status" value="1"/>
</dbReference>
<feature type="domain" description="KIX" evidence="22">
    <location>
        <begin position="10"/>
        <end position="89"/>
    </location>
</feature>
<dbReference type="PROSITE" id="PS50014">
    <property type="entry name" value="BROMODOMAIN_2"/>
    <property type="match status" value="1"/>
</dbReference>
<keyword evidence="14" id="KW-0539">Nucleus</keyword>
<dbReference type="Gene3D" id="1.20.1020.10">
    <property type="entry name" value="TAZ domain"/>
    <property type="match status" value="1"/>
</dbReference>
<dbReference type="GO" id="GO:0005634">
    <property type="term" value="C:nucleus"/>
    <property type="evidence" value="ECO:0007669"/>
    <property type="project" value="UniProtKB-SubCell"/>
</dbReference>
<dbReference type="Gene3D" id="2.10.110.40">
    <property type="match status" value="1"/>
</dbReference>
<evidence type="ECO:0000256" key="13">
    <source>
        <dbReference type="ARBA" id="ARBA00023163"/>
    </source>
</evidence>
<evidence type="ECO:0000256" key="2">
    <source>
        <dbReference type="ARBA" id="ARBA00013184"/>
    </source>
</evidence>
<keyword evidence="12" id="KW-0010">Activator</keyword>
<dbReference type="PROSITE" id="PS51727">
    <property type="entry name" value="CBP_P300_HAT"/>
    <property type="match status" value="1"/>
</dbReference>
<dbReference type="PANTHER" id="PTHR13808">
    <property type="entry name" value="CBP/P300-RELATED"/>
    <property type="match status" value="1"/>
</dbReference>
<dbReference type="InterPro" id="IPR056484">
    <property type="entry name" value="PHD_P300"/>
</dbReference>
<evidence type="ECO:0000259" key="21">
    <source>
        <dbReference type="PROSITE" id="PS50134"/>
    </source>
</evidence>
<feature type="region of interest" description="Disordered" evidence="19">
    <location>
        <begin position="95"/>
        <end position="152"/>
    </location>
</feature>
<dbReference type="CDD" id="cd15802">
    <property type="entry name" value="RING_CBP-p300"/>
    <property type="match status" value="1"/>
</dbReference>
<feature type="compositionally biased region" description="Basic and acidic residues" evidence="19">
    <location>
        <begin position="337"/>
        <end position="346"/>
    </location>
</feature>
<feature type="zinc finger region" description="TAZ-type" evidence="18">
    <location>
        <begin position="918"/>
        <end position="999"/>
    </location>
</feature>
<evidence type="ECO:0000256" key="16">
    <source>
        <dbReference type="ARBA" id="ARBA00048017"/>
    </source>
</evidence>
<keyword evidence="10" id="KW-0805">Transcription regulation</keyword>
<dbReference type="Pfam" id="PF06001">
    <property type="entry name" value="RING_CBP-p300"/>
    <property type="match status" value="1"/>
</dbReference>
<feature type="region of interest" description="Disordered" evidence="19">
    <location>
        <begin position="1028"/>
        <end position="1090"/>
    </location>
</feature>
<dbReference type="Gene3D" id="3.30.40.10">
    <property type="entry name" value="Zinc/RING finger domain, C3HC4 (zinc finger)"/>
    <property type="match status" value="1"/>
</dbReference>